<dbReference type="Pfam" id="PF03551">
    <property type="entry name" value="PadR"/>
    <property type="match status" value="1"/>
</dbReference>
<feature type="compositionally biased region" description="Pro residues" evidence="1">
    <location>
        <begin position="75"/>
        <end position="102"/>
    </location>
</feature>
<protein>
    <submittedName>
        <fullName evidence="3">PadR family transcriptional regulator</fullName>
    </submittedName>
</protein>
<feature type="compositionally biased region" description="Basic and acidic residues" evidence="1">
    <location>
        <begin position="288"/>
        <end position="298"/>
    </location>
</feature>
<proteinExistence type="predicted"/>
<feature type="compositionally biased region" description="Basic residues" evidence="1">
    <location>
        <begin position="111"/>
        <end position="120"/>
    </location>
</feature>
<feature type="compositionally biased region" description="Basic and acidic residues" evidence="1">
    <location>
        <begin position="34"/>
        <end position="45"/>
    </location>
</feature>
<feature type="region of interest" description="Disordered" evidence="1">
    <location>
        <begin position="1"/>
        <end position="50"/>
    </location>
</feature>
<dbReference type="PANTHER" id="PTHR43252">
    <property type="entry name" value="TRANSCRIPTIONAL REGULATOR YQJI"/>
    <property type="match status" value="1"/>
</dbReference>
<dbReference type="EMBL" id="JBHSIY010000006">
    <property type="protein sequence ID" value="MFC4866045.1"/>
    <property type="molecule type" value="Genomic_DNA"/>
</dbReference>
<evidence type="ECO:0000313" key="3">
    <source>
        <dbReference type="EMBL" id="MFC4866045.1"/>
    </source>
</evidence>
<evidence type="ECO:0000313" key="4">
    <source>
        <dbReference type="Proteomes" id="UP001595858"/>
    </source>
</evidence>
<accession>A0ABV9SHV1</accession>
<dbReference type="PANTHER" id="PTHR43252:SF2">
    <property type="entry name" value="TRANSCRIPTION REGULATOR, PADR-LIKE FAMILY"/>
    <property type="match status" value="1"/>
</dbReference>
<keyword evidence="4" id="KW-1185">Reference proteome</keyword>
<evidence type="ECO:0000256" key="1">
    <source>
        <dbReference type="SAM" id="MobiDB-lite"/>
    </source>
</evidence>
<feature type="compositionally biased region" description="Acidic residues" evidence="1">
    <location>
        <begin position="269"/>
        <end position="287"/>
    </location>
</feature>
<gene>
    <name evidence="3" type="ORF">ACFPCZ_05325</name>
</gene>
<dbReference type="RefSeq" id="WP_344145871.1">
    <property type="nucleotide sequence ID" value="NZ_BAAAQI010000015.1"/>
</dbReference>
<sequence>MTAMSMPWSWGQRAGMPGREAYRPGDESADDRDDGAGARRADDWCGPRGFHHGNVRSLRRMAAWAQGPRRGWPGGPVPPVPPGPPGPPGPMWGGGPFPPGPGGGPFGGGGGRRRRGGPRARRGDVRTGILLLLAEEPRSGYEIIREGRERSGNVWRPSSGSVYPMLQQLEDEGLVRPAEDAHGRRRPFELTDEGRAYVERDAADLTPPWEAVSEEHEDAMARYAEISSLAYQLAAAAAQVAQAGTDGQAERAKRLLSETKRGLYRILAEDDGSGGDASEDDGGPDGEEPYRDGPGPRE</sequence>
<dbReference type="InterPro" id="IPR036388">
    <property type="entry name" value="WH-like_DNA-bd_sf"/>
</dbReference>
<dbReference type="InterPro" id="IPR036390">
    <property type="entry name" value="WH_DNA-bd_sf"/>
</dbReference>
<dbReference type="SUPFAM" id="SSF46785">
    <property type="entry name" value="Winged helix' DNA-binding domain"/>
    <property type="match status" value="1"/>
</dbReference>
<dbReference type="InterPro" id="IPR005149">
    <property type="entry name" value="Tscrpt_reg_PadR_N"/>
</dbReference>
<organism evidence="3 4">
    <name type="scientific">Streptomonospora arabica</name>
    <dbReference type="NCBI Taxonomy" id="412417"/>
    <lineage>
        <taxon>Bacteria</taxon>
        <taxon>Bacillati</taxon>
        <taxon>Actinomycetota</taxon>
        <taxon>Actinomycetes</taxon>
        <taxon>Streptosporangiales</taxon>
        <taxon>Nocardiopsidaceae</taxon>
        <taxon>Streptomonospora</taxon>
    </lineage>
</organism>
<dbReference type="Gene3D" id="1.10.10.10">
    <property type="entry name" value="Winged helix-like DNA-binding domain superfamily/Winged helix DNA-binding domain"/>
    <property type="match status" value="1"/>
</dbReference>
<feature type="region of interest" description="Disordered" evidence="1">
    <location>
        <begin position="266"/>
        <end position="298"/>
    </location>
</feature>
<dbReference type="Proteomes" id="UP001595858">
    <property type="component" value="Unassembled WGS sequence"/>
</dbReference>
<evidence type="ECO:0000259" key="2">
    <source>
        <dbReference type="Pfam" id="PF03551"/>
    </source>
</evidence>
<feature type="region of interest" description="Disordered" evidence="1">
    <location>
        <begin position="66"/>
        <end position="123"/>
    </location>
</feature>
<comment type="caution">
    <text evidence="3">The sequence shown here is derived from an EMBL/GenBank/DDBJ whole genome shotgun (WGS) entry which is preliminary data.</text>
</comment>
<reference evidence="4" key="1">
    <citation type="journal article" date="2019" name="Int. J. Syst. Evol. Microbiol.">
        <title>The Global Catalogue of Microorganisms (GCM) 10K type strain sequencing project: providing services to taxonomists for standard genome sequencing and annotation.</title>
        <authorList>
            <consortium name="The Broad Institute Genomics Platform"/>
            <consortium name="The Broad Institute Genome Sequencing Center for Infectious Disease"/>
            <person name="Wu L."/>
            <person name="Ma J."/>
        </authorList>
    </citation>
    <scope>NUCLEOTIDE SEQUENCE [LARGE SCALE GENOMIC DNA]</scope>
    <source>
        <strain evidence="4">CGMCC 4.7304</strain>
    </source>
</reference>
<name>A0ABV9SHV1_9ACTN</name>
<feature type="domain" description="Transcription regulator PadR N-terminal" evidence="2">
    <location>
        <begin position="129"/>
        <end position="199"/>
    </location>
</feature>